<reference evidence="2 3" key="1">
    <citation type="submission" date="2021-01" db="EMBL/GenBank/DDBJ databases">
        <title>Genomic Encyclopedia of Type Strains, Phase IV (KMG-IV): sequencing the most valuable type-strain genomes for metagenomic binning, comparative biology and taxonomic classification.</title>
        <authorList>
            <person name="Goeker M."/>
        </authorList>
    </citation>
    <scope>NUCLEOTIDE SEQUENCE [LARGE SCALE GENOMIC DNA]</scope>
    <source>
        <strain evidence="2 3">DSM 25879</strain>
    </source>
</reference>
<evidence type="ECO:0000313" key="2">
    <source>
        <dbReference type="EMBL" id="MBM7621332.1"/>
    </source>
</evidence>
<comment type="caution">
    <text evidence="2">The sequence shown here is derived from an EMBL/GenBank/DDBJ whole genome shotgun (WGS) entry which is preliminary data.</text>
</comment>
<gene>
    <name evidence="2" type="ORF">JOC95_003205</name>
</gene>
<proteinExistence type="predicted"/>
<feature type="region of interest" description="Disordered" evidence="1">
    <location>
        <begin position="1"/>
        <end position="35"/>
    </location>
</feature>
<keyword evidence="3" id="KW-1185">Reference proteome</keyword>
<accession>A0ABS2P3Y2</accession>
<evidence type="ECO:0000256" key="1">
    <source>
        <dbReference type="SAM" id="MobiDB-lite"/>
    </source>
</evidence>
<sequence length="35" mass="3865">MKDLFEVPNWQKVHHQANEGPFRGAGQAKGPSSSE</sequence>
<dbReference type="EMBL" id="JAFBED010000006">
    <property type="protein sequence ID" value="MBM7621332.1"/>
    <property type="molecule type" value="Genomic_DNA"/>
</dbReference>
<organism evidence="2 3">
    <name type="scientific">Sutcliffiella tianshenii</name>
    <dbReference type="NCBI Taxonomy" id="1463404"/>
    <lineage>
        <taxon>Bacteria</taxon>
        <taxon>Bacillati</taxon>
        <taxon>Bacillota</taxon>
        <taxon>Bacilli</taxon>
        <taxon>Bacillales</taxon>
        <taxon>Bacillaceae</taxon>
        <taxon>Sutcliffiella</taxon>
    </lineage>
</organism>
<evidence type="ECO:0000313" key="3">
    <source>
        <dbReference type="Proteomes" id="UP000737402"/>
    </source>
</evidence>
<protein>
    <submittedName>
        <fullName evidence="2">Uncharacterized protein</fullName>
    </submittedName>
</protein>
<dbReference type="Proteomes" id="UP000737402">
    <property type="component" value="Unassembled WGS sequence"/>
</dbReference>
<name>A0ABS2P3Y2_9BACI</name>